<comment type="caution">
    <text evidence="1">The sequence shown here is derived from an EMBL/GenBank/DDBJ whole genome shotgun (WGS) entry which is preliminary data.</text>
</comment>
<keyword evidence="2" id="KW-1185">Reference proteome</keyword>
<name>A0ABU3L7B0_9FLAO</name>
<organism evidence="1 2">
    <name type="scientific">Pricia mediterranea</name>
    <dbReference type="NCBI Taxonomy" id="3076079"/>
    <lineage>
        <taxon>Bacteria</taxon>
        <taxon>Pseudomonadati</taxon>
        <taxon>Bacteroidota</taxon>
        <taxon>Flavobacteriia</taxon>
        <taxon>Flavobacteriales</taxon>
        <taxon>Flavobacteriaceae</taxon>
        <taxon>Pricia</taxon>
    </lineage>
</organism>
<gene>
    <name evidence="1" type="ORF">RQM65_12860</name>
</gene>
<evidence type="ECO:0000313" key="2">
    <source>
        <dbReference type="Proteomes" id="UP001250656"/>
    </source>
</evidence>
<accession>A0ABU3L7B0</accession>
<sequence>MKPFINLPTGQAGQSPTESRRFTFFTHLKDSKRIRWAESRNYLH</sequence>
<reference evidence="1 2" key="1">
    <citation type="submission" date="2023-09" db="EMBL/GenBank/DDBJ databases">
        <title>Novel taxa isolated from Blanes Bay.</title>
        <authorList>
            <person name="Rey-Velasco X."/>
            <person name="Lucena T."/>
        </authorList>
    </citation>
    <scope>NUCLEOTIDE SEQUENCE [LARGE SCALE GENOMIC DNA]</scope>
    <source>
        <strain evidence="1 2">S334</strain>
    </source>
</reference>
<dbReference type="EMBL" id="JAVTTP010000001">
    <property type="protein sequence ID" value="MDT7829560.1"/>
    <property type="molecule type" value="Genomic_DNA"/>
</dbReference>
<evidence type="ECO:0000313" key="1">
    <source>
        <dbReference type="EMBL" id="MDT7829560.1"/>
    </source>
</evidence>
<dbReference type="RefSeq" id="WP_314015568.1">
    <property type="nucleotide sequence ID" value="NZ_JAVTTP010000001.1"/>
</dbReference>
<proteinExistence type="predicted"/>
<dbReference type="Proteomes" id="UP001250656">
    <property type="component" value="Unassembled WGS sequence"/>
</dbReference>
<protein>
    <submittedName>
        <fullName evidence="1">Uncharacterized protein</fullName>
    </submittedName>
</protein>